<evidence type="ECO:0000313" key="2">
    <source>
        <dbReference type="EMBL" id="ARQ69901.1"/>
    </source>
</evidence>
<dbReference type="AlphaFoldDB" id="A0A1W7CYH4"/>
<organism evidence="2 3">
    <name type="scientific">Streptomyces marincola</name>
    <dbReference type="NCBI Taxonomy" id="2878388"/>
    <lineage>
        <taxon>Bacteria</taxon>
        <taxon>Bacillati</taxon>
        <taxon>Actinomycetota</taxon>
        <taxon>Actinomycetes</taxon>
        <taxon>Kitasatosporales</taxon>
        <taxon>Streptomycetaceae</taxon>
        <taxon>Streptomyces</taxon>
    </lineage>
</organism>
<feature type="compositionally biased region" description="Basic and acidic residues" evidence="1">
    <location>
        <begin position="69"/>
        <end position="89"/>
    </location>
</feature>
<evidence type="ECO:0000313" key="3">
    <source>
        <dbReference type="Proteomes" id="UP000194218"/>
    </source>
</evidence>
<gene>
    <name evidence="2" type="ORF">CAG99_14435</name>
</gene>
<protein>
    <submittedName>
        <fullName evidence="2">Uncharacterized protein</fullName>
    </submittedName>
</protein>
<dbReference type="OrthoDB" id="4156377at2"/>
<name>A0A1W7CYH4_9ACTN</name>
<sequence>MPTNDIALDALPPDTHAKSPLRTLLTSLVGPECLERRPGRDPLTGNRTDGQSDTDDTWPDRLPCTRQHGHSDDHSDALGRTWRKGEVPA</sequence>
<dbReference type="KEGG" id="smao:CAG99_14435"/>
<dbReference type="EMBL" id="CP021121">
    <property type="protein sequence ID" value="ARQ69901.1"/>
    <property type="molecule type" value="Genomic_DNA"/>
</dbReference>
<dbReference type="RefSeq" id="WP_086159768.1">
    <property type="nucleotide sequence ID" value="NZ_CP021121.1"/>
</dbReference>
<keyword evidence="3" id="KW-1185">Reference proteome</keyword>
<reference evidence="2 3" key="1">
    <citation type="submission" date="2017-05" db="EMBL/GenBank/DDBJ databases">
        <title>Complete genome sequence of Streptomyces sp. SCSIO 03032 revealed the diverse biosynthetic pathways for its bioactive secondary metabolites.</title>
        <authorList>
            <person name="Ma L."/>
            <person name="Zhu Y."/>
            <person name="Zhang W."/>
            <person name="Zhang G."/>
            <person name="Tian X."/>
            <person name="Zhang S."/>
            <person name="Zhang C."/>
        </authorList>
    </citation>
    <scope>NUCLEOTIDE SEQUENCE [LARGE SCALE GENOMIC DNA]</scope>
    <source>
        <strain evidence="2 3">SCSIO 03032</strain>
    </source>
</reference>
<proteinExistence type="predicted"/>
<dbReference type="Proteomes" id="UP000194218">
    <property type="component" value="Chromosome"/>
</dbReference>
<evidence type="ECO:0000256" key="1">
    <source>
        <dbReference type="SAM" id="MobiDB-lite"/>
    </source>
</evidence>
<accession>A0A1W7CYH4</accession>
<feature type="region of interest" description="Disordered" evidence="1">
    <location>
        <begin position="1"/>
        <end position="89"/>
    </location>
</feature>